<proteinExistence type="predicted"/>
<reference evidence="1" key="1">
    <citation type="submission" date="2016-07" db="EMBL/GenBank/DDBJ databases">
        <title>Microvirga ossetica sp. nov. a new species of rhizobia isolated from root nodules of the legume species Vicia alpestris Steven originated from North Ossetia region in the Caucasus.</title>
        <authorList>
            <person name="Safronova V.I."/>
            <person name="Kuznetsova I.G."/>
            <person name="Sazanova A.L."/>
            <person name="Belimov A."/>
            <person name="Andronov E."/>
            <person name="Osledkin Y.S."/>
            <person name="Onishchuk O.P."/>
            <person name="Kurchak O.N."/>
            <person name="Shaposhnikov A.I."/>
            <person name="Willems A."/>
            <person name="Tikhonovich I.A."/>
        </authorList>
    </citation>
    <scope>NUCLEOTIDE SEQUENCE [LARGE SCALE GENOMIC DNA]</scope>
    <source>
        <strain evidence="1">V5/3M</strain>
    </source>
</reference>
<dbReference type="AlphaFoldDB" id="A0A1B2EMV9"/>
<dbReference type="Pfam" id="PF20339">
    <property type="entry name" value="DUF6634"/>
    <property type="match status" value="1"/>
</dbReference>
<protein>
    <submittedName>
        <fullName evidence="1">Uncharacterized protein</fullName>
    </submittedName>
</protein>
<accession>A0A1B2EMV9</accession>
<name>A0A1B2EMV9_9HYPH</name>
<dbReference type="KEGG" id="moc:BB934_26450"/>
<dbReference type="EMBL" id="CP016616">
    <property type="protein sequence ID" value="ANY81325.1"/>
    <property type="molecule type" value="Genomic_DNA"/>
</dbReference>
<gene>
    <name evidence="1" type="ORF">BB934_26450</name>
</gene>
<organism evidence="1">
    <name type="scientific">Microvirga ossetica</name>
    <dbReference type="NCBI Taxonomy" id="1882682"/>
    <lineage>
        <taxon>Bacteria</taxon>
        <taxon>Pseudomonadati</taxon>
        <taxon>Pseudomonadota</taxon>
        <taxon>Alphaproteobacteria</taxon>
        <taxon>Hyphomicrobiales</taxon>
        <taxon>Methylobacteriaceae</taxon>
        <taxon>Microvirga</taxon>
    </lineage>
</organism>
<sequence length="60" mass="6703">MTCLIGAASGHPLLPGTGRVIRTSDLWIMSEEFSCARTLSRWYRLGRPYEAIDEDQTSVS</sequence>
<evidence type="ECO:0000313" key="1">
    <source>
        <dbReference type="EMBL" id="ANY81325.1"/>
    </source>
</evidence>
<dbReference type="InterPro" id="IPR046574">
    <property type="entry name" value="DUF6634"/>
</dbReference>